<dbReference type="EMBL" id="KI392640">
    <property type="protein sequence ID" value="ERN12004.1"/>
    <property type="molecule type" value="Genomic_DNA"/>
</dbReference>
<evidence type="ECO:0000313" key="1">
    <source>
        <dbReference type="EMBL" id="ERN12004.1"/>
    </source>
</evidence>
<dbReference type="OMA" id="VQDIQKH"/>
<protein>
    <recommendedName>
        <fullName evidence="3">Guanylyl cyclase</fullName>
    </recommendedName>
</protein>
<evidence type="ECO:0008006" key="3">
    <source>
        <dbReference type="Google" id="ProtNLM"/>
    </source>
</evidence>
<dbReference type="Pfam" id="PF09778">
    <property type="entry name" value="Guanylate_cyc_2"/>
    <property type="match status" value="1"/>
</dbReference>
<dbReference type="PANTHER" id="PTHR31400">
    <property type="entry name" value="GUANYLYL CYCLASE DOMAIN CONTAINING PROTEIN 1 GUCD1"/>
    <property type="match status" value="1"/>
</dbReference>
<dbReference type="Proteomes" id="UP000017836">
    <property type="component" value="Unassembled WGS sequence"/>
</dbReference>
<sequence length="315" mass="35553">MYGERKPAVRYRGVLRLLLVLGKGKIFGALKFSRSLKYALKIFGIVFNPHFNDSLRRNIALVMMKLIPEAILVSRVPHIQQLSTWDCGLACVLMVLKTLGIDCGDIPCLEKLCCTTSVWTVDLAHLLHKFSVKFFFLTVTLGANPNYAVESFYQDNLPDDIRRVNGQFQVALENGINIQCRSIGGEEISVLILSGKFVAVALVDKHKLSCRPWLEEICLPEIYGGTSGYTGHFVVICGYDADTNEFEIRDPASSRKYERVSLECLEEARKSFGTDEDILLSIQWITKVEVNFNNTQRTFVMDLNLEPSKLSVIMQ</sequence>
<dbReference type="PANTHER" id="PTHR31400:SF1">
    <property type="entry name" value="PROTEIN GUCD1"/>
    <property type="match status" value="1"/>
</dbReference>
<name>W1PVZ4_AMBTC</name>
<dbReference type="HOGENOM" id="CLU_883818_0_0_1"/>
<organism evidence="1 2">
    <name type="scientific">Amborella trichopoda</name>
    <dbReference type="NCBI Taxonomy" id="13333"/>
    <lineage>
        <taxon>Eukaryota</taxon>
        <taxon>Viridiplantae</taxon>
        <taxon>Streptophyta</taxon>
        <taxon>Embryophyta</taxon>
        <taxon>Tracheophyta</taxon>
        <taxon>Spermatophyta</taxon>
        <taxon>Magnoliopsida</taxon>
        <taxon>Amborellales</taxon>
        <taxon>Amborellaceae</taxon>
        <taxon>Amborella</taxon>
    </lineage>
</organism>
<dbReference type="eggNOG" id="KOG4621">
    <property type="taxonomic scope" value="Eukaryota"/>
</dbReference>
<dbReference type="STRING" id="13333.W1PVZ4"/>
<proteinExistence type="predicted"/>
<accession>W1PVZ4</accession>
<gene>
    <name evidence="1" type="ORF">AMTR_s00165p00042340</name>
</gene>
<dbReference type="GO" id="GO:0004383">
    <property type="term" value="F:guanylate cyclase activity"/>
    <property type="evidence" value="ECO:0007669"/>
    <property type="project" value="EnsemblPlants"/>
</dbReference>
<dbReference type="Gramene" id="ERN12004">
    <property type="protein sequence ID" value="ERN12004"/>
    <property type="gene ID" value="AMTR_s00165p00042340"/>
</dbReference>
<keyword evidence="2" id="KW-1185">Reference proteome</keyword>
<dbReference type="InterPro" id="IPR018616">
    <property type="entry name" value="GUCD1"/>
</dbReference>
<dbReference type="Gene3D" id="3.90.70.10">
    <property type="entry name" value="Cysteine proteinases"/>
    <property type="match status" value="1"/>
</dbReference>
<evidence type="ECO:0000313" key="2">
    <source>
        <dbReference type="Proteomes" id="UP000017836"/>
    </source>
</evidence>
<reference evidence="2" key="1">
    <citation type="journal article" date="2013" name="Science">
        <title>The Amborella genome and the evolution of flowering plants.</title>
        <authorList>
            <consortium name="Amborella Genome Project"/>
        </authorList>
    </citation>
    <scope>NUCLEOTIDE SEQUENCE [LARGE SCALE GENOMIC DNA]</scope>
</reference>
<dbReference type="AlphaFoldDB" id="W1PVZ4"/>